<keyword evidence="5" id="KW-0645">Protease</keyword>
<dbReference type="GeneID" id="24803443"/>
<dbReference type="Pfam" id="PF00557">
    <property type="entry name" value="Peptidase_M24"/>
    <property type="match status" value="1"/>
</dbReference>
<dbReference type="PROSITE" id="PS00491">
    <property type="entry name" value="PROLINE_PEPTIDASE"/>
    <property type="match status" value="1"/>
</dbReference>
<dbReference type="PATRIC" id="fig|113653.22.peg.862"/>
<dbReference type="InterPro" id="IPR001131">
    <property type="entry name" value="Peptidase_M24B_aminopep-P_CS"/>
</dbReference>
<evidence type="ECO:0000256" key="2">
    <source>
        <dbReference type="ARBA" id="ARBA00022801"/>
    </source>
</evidence>
<evidence type="ECO:0000256" key="3">
    <source>
        <dbReference type="RuleBase" id="RU000590"/>
    </source>
</evidence>
<protein>
    <submittedName>
        <fullName evidence="5">Xaa-Pro aminopeptidase</fullName>
        <ecNumber evidence="5">3.4.11.9</ecNumber>
    </submittedName>
</protein>
<dbReference type="OrthoDB" id="1346at2157"/>
<dbReference type="Gene3D" id="3.90.230.10">
    <property type="entry name" value="Creatinase/methionine aminopeptidase superfamily"/>
    <property type="match status" value="1"/>
</dbReference>
<dbReference type="FunCoup" id="A0A0F7IIH2">
    <property type="interactions" value="73"/>
</dbReference>
<dbReference type="GO" id="GO:0004177">
    <property type="term" value="F:aminopeptidase activity"/>
    <property type="evidence" value="ECO:0007669"/>
    <property type="project" value="UniProtKB-KW"/>
</dbReference>
<dbReference type="InterPro" id="IPR050659">
    <property type="entry name" value="Peptidase_M24B"/>
</dbReference>
<dbReference type="PANTHER" id="PTHR46112:SF2">
    <property type="entry name" value="XAA-PRO AMINOPEPTIDASE P-RELATED"/>
    <property type="match status" value="1"/>
</dbReference>
<dbReference type="AlphaFoldDB" id="A0A0F7IIH2"/>
<dbReference type="KEGG" id="gah:GAH_00863"/>
<dbReference type="InParanoid" id="A0A0F7IIH2"/>
<reference evidence="5 6" key="1">
    <citation type="submission" date="2015-04" db="EMBL/GenBank/DDBJ databases">
        <title>The complete genome sequence of the hyperthermophilic, obligate iron-reducing archaeon Geoglobus ahangari strain 234T.</title>
        <authorList>
            <person name="Manzella M.P."/>
            <person name="Holmes D.E."/>
            <person name="Rocheleau J.M."/>
            <person name="Chung A."/>
            <person name="Reguera G."/>
            <person name="Kashefi K."/>
        </authorList>
    </citation>
    <scope>NUCLEOTIDE SEQUENCE [LARGE SCALE GENOMIC DNA]</scope>
    <source>
        <strain evidence="5 6">234</strain>
    </source>
</reference>
<evidence type="ECO:0000259" key="4">
    <source>
        <dbReference type="Pfam" id="PF00557"/>
    </source>
</evidence>
<dbReference type="InterPro" id="IPR000994">
    <property type="entry name" value="Pept_M24"/>
</dbReference>
<keyword evidence="1 3" id="KW-0479">Metal-binding</keyword>
<dbReference type="EC" id="3.4.11.9" evidence="5"/>
<name>A0A0F7IIH2_9EURY</name>
<sequence length="368" mass="41818">MIQSLLSDKGAQFFIMYASSRDPNFYYATRFRIPDPAFYMIGDDGTELLVVHEMEKKRAERESRVREIASLNDLGYYEKIREGVKPKEALVETVIELLKTHHARKVLVPEEFPAFLYERIAEHISVEVVENPYSDMRAVKTGKEIEHIAETSRAIIEAFEHFLKLLRKDRDSDSLRMAVESYLYGKGYLAEDTIIAGGKRSADPHYIGHGEIKGHVIFDLFPKNRTTGYYSDFTRTVIIEESQEVKEMLSTCIEAKSKAIEMVREGVSAGDVHNAVCDVIESYGYSTLRQKAREGFIHSTGHGVGLEVHEKPRVYEGGDELKAGMVITIEPGLYYEDVGGVRVEDTVVVKKGGCEILTKYDDWVRLVR</sequence>
<dbReference type="InterPro" id="IPR036005">
    <property type="entry name" value="Creatinase/aminopeptidase-like"/>
</dbReference>
<dbReference type="Gene3D" id="3.40.350.10">
    <property type="entry name" value="Creatinase/prolidase N-terminal domain"/>
    <property type="match status" value="1"/>
</dbReference>
<keyword evidence="6" id="KW-1185">Reference proteome</keyword>
<dbReference type="GO" id="GO:0046872">
    <property type="term" value="F:metal ion binding"/>
    <property type="evidence" value="ECO:0007669"/>
    <property type="project" value="UniProtKB-KW"/>
</dbReference>
<dbReference type="PANTHER" id="PTHR46112">
    <property type="entry name" value="AMINOPEPTIDASE"/>
    <property type="match status" value="1"/>
</dbReference>
<dbReference type="EMBL" id="CP011267">
    <property type="protein sequence ID" value="AKG91807.1"/>
    <property type="molecule type" value="Genomic_DNA"/>
</dbReference>
<organism evidence="5 6">
    <name type="scientific">Geoglobus ahangari</name>
    <dbReference type="NCBI Taxonomy" id="113653"/>
    <lineage>
        <taxon>Archaea</taxon>
        <taxon>Methanobacteriati</taxon>
        <taxon>Methanobacteriota</taxon>
        <taxon>Archaeoglobi</taxon>
        <taxon>Archaeoglobales</taxon>
        <taxon>Archaeoglobaceae</taxon>
        <taxon>Geoglobus</taxon>
    </lineage>
</organism>
<dbReference type="STRING" id="113653.GAH_00863"/>
<comment type="similarity">
    <text evidence="3">Belongs to the peptidase M24B family.</text>
</comment>
<dbReference type="InterPro" id="IPR029149">
    <property type="entry name" value="Creatin/AminoP/Spt16_N"/>
</dbReference>
<accession>A0A0F7IIH2</accession>
<keyword evidence="2 5" id="KW-0378">Hydrolase</keyword>
<evidence type="ECO:0000313" key="6">
    <source>
        <dbReference type="Proteomes" id="UP000034723"/>
    </source>
</evidence>
<evidence type="ECO:0000256" key="1">
    <source>
        <dbReference type="ARBA" id="ARBA00022723"/>
    </source>
</evidence>
<dbReference type="HOGENOM" id="CLU_017266_4_3_2"/>
<keyword evidence="5" id="KW-0031">Aminopeptidase</keyword>
<dbReference type="RefSeq" id="WP_048094896.1">
    <property type="nucleotide sequence ID" value="NZ_CP011267.1"/>
</dbReference>
<feature type="domain" description="Peptidase M24" evidence="4">
    <location>
        <begin position="147"/>
        <end position="350"/>
    </location>
</feature>
<dbReference type="SUPFAM" id="SSF55920">
    <property type="entry name" value="Creatinase/aminopeptidase"/>
    <property type="match status" value="1"/>
</dbReference>
<proteinExistence type="inferred from homology"/>
<gene>
    <name evidence="5" type="ORF">GAH_00863</name>
</gene>
<evidence type="ECO:0000313" key="5">
    <source>
        <dbReference type="EMBL" id="AKG91807.1"/>
    </source>
</evidence>
<dbReference type="Proteomes" id="UP000034723">
    <property type="component" value="Chromosome"/>
</dbReference>